<dbReference type="PANTHER" id="PTHR33048">
    <property type="entry name" value="PTH11-LIKE INTEGRAL MEMBRANE PROTEIN (AFU_ORTHOLOGUE AFUA_5G11245)"/>
    <property type="match status" value="1"/>
</dbReference>
<feature type="transmembrane region" description="Helical" evidence="6">
    <location>
        <begin position="17"/>
        <end position="39"/>
    </location>
</feature>
<dbReference type="InterPro" id="IPR052337">
    <property type="entry name" value="SAT4-like"/>
</dbReference>
<dbReference type="EMBL" id="CAJPDR010000388">
    <property type="protein sequence ID" value="CAF9934782.1"/>
    <property type="molecule type" value="Genomic_DNA"/>
</dbReference>
<evidence type="ECO:0000256" key="6">
    <source>
        <dbReference type="SAM" id="Phobius"/>
    </source>
</evidence>
<dbReference type="AlphaFoldDB" id="A0A8H3G197"/>
<evidence type="ECO:0000256" key="2">
    <source>
        <dbReference type="ARBA" id="ARBA00022692"/>
    </source>
</evidence>
<organism evidence="8 9">
    <name type="scientific">Alectoria fallacina</name>
    <dbReference type="NCBI Taxonomy" id="1903189"/>
    <lineage>
        <taxon>Eukaryota</taxon>
        <taxon>Fungi</taxon>
        <taxon>Dikarya</taxon>
        <taxon>Ascomycota</taxon>
        <taxon>Pezizomycotina</taxon>
        <taxon>Lecanoromycetes</taxon>
        <taxon>OSLEUM clade</taxon>
        <taxon>Lecanoromycetidae</taxon>
        <taxon>Lecanorales</taxon>
        <taxon>Lecanorineae</taxon>
        <taxon>Parmeliaceae</taxon>
        <taxon>Alectoria</taxon>
    </lineage>
</organism>
<evidence type="ECO:0000313" key="8">
    <source>
        <dbReference type="EMBL" id="CAF9934782.1"/>
    </source>
</evidence>
<dbReference type="OrthoDB" id="444631at2759"/>
<evidence type="ECO:0000256" key="1">
    <source>
        <dbReference type="ARBA" id="ARBA00004141"/>
    </source>
</evidence>
<dbReference type="Pfam" id="PF20684">
    <property type="entry name" value="Fung_rhodopsin"/>
    <property type="match status" value="1"/>
</dbReference>
<evidence type="ECO:0000256" key="4">
    <source>
        <dbReference type="ARBA" id="ARBA00023136"/>
    </source>
</evidence>
<comment type="subcellular location">
    <subcellularLocation>
        <location evidence="1">Membrane</location>
        <topology evidence="1">Multi-pass membrane protein</topology>
    </subcellularLocation>
</comment>
<comment type="caution">
    <text evidence="8">The sequence shown here is derived from an EMBL/GenBank/DDBJ whole genome shotgun (WGS) entry which is preliminary data.</text>
</comment>
<evidence type="ECO:0000256" key="5">
    <source>
        <dbReference type="ARBA" id="ARBA00038359"/>
    </source>
</evidence>
<accession>A0A8H3G197</accession>
<keyword evidence="3 6" id="KW-1133">Transmembrane helix</keyword>
<protein>
    <recommendedName>
        <fullName evidence="7">Rhodopsin domain-containing protein</fullName>
    </recommendedName>
</protein>
<dbReference type="GO" id="GO:0016020">
    <property type="term" value="C:membrane"/>
    <property type="evidence" value="ECO:0007669"/>
    <property type="project" value="UniProtKB-SubCell"/>
</dbReference>
<proteinExistence type="inferred from homology"/>
<reference evidence="8" key="1">
    <citation type="submission" date="2021-03" db="EMBL/GenBank/DDBJ databases">
        <authorList>
            <person name="Tagirdzhanova G."/>
        </authorList>
    </citation>
    <scope>NUCLEOTIDE SEQUENCE</scope>
</reference>
<sequence length="189" mass="21161">MSTNLLWNASIEVRKKLALTGIFSLTIFIIGVAIIRVVLTTSGSGLDLTWFLLWSGLEMTVAILVACLASFRILYTSSDRSRRSALIDDQSNRTTERLDNGPGIPLNARVMSSTRIIASENTHHKRQTSAATFEEAILPMDNVHVQHKYSVVPGTRQRYEEMQSPLEIPFVRLLGRQLQSYIVNQDEAA</sequence>
<keyword evidence="9" id="KW-1185">Reference proteome</keyword>
<evidence type="ECO:0000256" key="3">
    <source>
        <dbReference type="ARBA" id="ARBA00022989"/>
    </source>
</evidence>
<comment type="similarity">
    <text evidence="5">Belongs to the SAT4 family.</text>
</comment>
<evidence type="ECO:0000313" key="9">
    <source>
        <dbReference type="Proteomes" id="UP000664203"/>
    </source>
</evidence>
<feature type="transmembrane region" description="Helical" evidence="6">
    <location>
        <begin position="51"/>
        <end position="75"/>
    </location>
</feature>
<keyword evidence="4 6" id="KW-0472">Membrane</keyword>
<dbReference type="InterPro" id="IPR049326">
    <property type="entry name" value="Rhodopsin_dom_fungi"/>
</dbReference>
<dbReference type="PANTHER" id="PTHR33048:SF47">
    <property type="entry name" value="INTEGRAL MEMBRANE PROTEIN-RELATED"/>
    <property type="match status" value="1"/>
</dbReference>
<gene>
    <name evidence="8" type="ORF">ALECFALPRED_006087</name>
</gene>
<evidence type="ECO:0000259" key="7">
    <source>
        <dbReference type="Pfam" id="PF20684"/>
    </source>
</evidence>
<feature type="domain" description="Rhodopsin" evidence="7">
    <location>
        <begin position="3"/>
        <end position="75"/>
    </location>
</feature>
<dbReference type="Proteomes" id="UP000664203">
    <property type="component" value="Unassembled WGS sequence"/>
</dbReference>
<keyword evidence="2 6" id="KW-0812">Transmembrane</keyword>
<name>A0A8H3G197_9LECA</name>